<feature type="region of interest" description="Disordered" evidence="7">
    <location>
        <begin position="354"/>
        <end position="378"/>
    </location>
</feature>
<dbReference type="STRING" id="3760.A0A251Q193"/>
<dbReference type="PANTHER" id="PTHR24186">
    <property type="entry name" value="PROTEIN PHOSPHATASE 1 REGULATORY SUBUNIT"/>
    <property type="match status" value="1"/>
</dbReference>
<dbReference type="Proteomes" id="UP000006882">
    <property type="component" value="Chromosome G3"/>
</dbReference>
<gene>
    <name evidence="9" type="ORF">PRUPE_3G164000</name>
</gene>
<dbReference type="InterPro" id="IPR026961">
    <property type="entry name" value="PGG_dom"/>
</dbReference>
<evidence type="ECO:0000259" key="8">
    <source>
        <dbReference type="Pfam" id="PF13962"/>
    </source>
</evidence>
<dbReference type="eggNOG" id="KOG0504">
    <property type="taxonomic scope" value="Eukaryota"/>
</dbReference>
<evidence type="ECO:0000313" key="9">
    <source>
        <dbReference type="EMBL" id="ONI17512.1"/>
    </source>
</evidence>
<keyword evidence="2" id="KW-0812">Transmembrane</keyword>
<dbReference type="Pfam" id="PF12796">
    <property type="entry name" value="Ank_2"/>
    <property type="match status" value="2"/>
</dbReference>
<keyword evidence="3" id="KW-0677">Repeat</keyword>
<comment type="subcellular location">
    <subcellularLocation>
        <location evidence="1">Membrane</location>
        <topology evidence="1">Multi-pass membrane protein</topology>
    </subcellularLocation>
</comment>
<evidence type="ECO:0000256" key="5">
    <source>
        <dbReference type="ARBA" id="ARBA00023043"/>
    </source>
</evidence>
<keyword evidence="10" id="KW-1185">Reference proteome</keyword>
<dbReference type="Gene3D" id="1.25.40.20">
    <property type="entry name" value="Ankyrin repeat-containing domain"/>
    <property type="match status" value="2"/>
</dbReference>
<dbReference type="AlphaFoldDB" id="A0A251Q193"/>
<dbReference type="Pfam" id="PF13962">
    <property type="entry name" value="PGG"/>
    <property type="match status" value="1"/>
</dbReference>
<keyword evidence="4" id="KW-1133">Transmembrane helix</keyword>
<keyword evidence="5" id="KW-0040">ANK repeat</keyword>
<sequence length="420" mass="46926">MEKNLTKIKSRIRSSTQGVLLNPSLIEPKQVAHKPSNIVEKILKMCPELLWQSNGSVVKEAWRCLIRTTNVGKDTALHEATRFNHLNVVEILTKEDTKFSYSANDSGDTPLYLAAERGYHDLVFKMLETCKYPTYGGRNGKTALHAAMLIESDNSATYVGDRVYKKTPLHVAAIQGHEQVMREIISHCPDCCELVDHKGCNALHYAIEWPRGLIEDLVLKDPWLSHVLLNGKDADANIPLIHLLSVADNFIGDTRIDQMTFNKKILDDLDNILANKTLLPTLKNTVNRILEWNGVRPGGPYSIVSHEDSIGRNSKLYGDTIEEVKEDKCGISEMKGAAGSSLNHHSIYFGNDDNNREISPDRDGNEFGENKGGKNNDAVEEGRQTYLVGATLIEIVTFAAGFTMPYGYQSEKDLTRVLQF</sequence>
<evidence type="ECO:0000313" key="10">
    <source>
        <dbReference type="Proteomes" id="UP000006882"/>
    </source>
</evidence>
<evidence type="ECO:0000256" key="7">
    <source>
        <dbReference type="SAM" id="MobiDB-lite"/>
    </source>
</evidence>
<dbReference type="Gramene" id="ONI17512">
    <property type="protein sequence ID" value="ONI17512"/>
    <property type="gene ID" value="PRUPE_3G164000"/>
</dbReference>
<organism evidence="9 10">
    <name type="scientific">Prunus persica</name>
    <name type="common">Peach</name>
    <name type="synonym">Amygdalus persica</name>
    <dbReference type="NCBI Taxonomy" id="3760"/>
    <lineage>
        <taxon>Eukaryota</taxon>
        <taxon>Viridiplantae</taxon>
        <taxon>Streptophyta</taxon>
        <taxon>Embryophyta</taxon>
        <taxon>Tracheophyta</taxon>
        <taxon>Spermatophyta</taxon>
        <taxon>Magnoliopsida</taxon>
        <taxon>eudicotyledons</taxon>
        <taxon>Gunneridae</taxon>
        <taxon>Pentapetalae</taxon>
        <taxon>rosids</taxon>
        <taxon>fabids</taxon>
        <taxon>Rosales</taxon>
        <taxon>Rosaceae</taxon>
        <taxon>Amygdaloideae</taxon>
        <taxon>Amygdaleae</taxon>
        <taxon>Prunus</taxon>
    </lineage>
</organism>
<dbReference type="SUPFAM" id="SSF48403">
    <property type="entry name" value="Ankyrin repeat"/>
    <property type="match status" value="1"/>
</dbReference>
<keyword evidence="6" id="KW-0472">Membrane</keyword>
<dbReference type="InterPro" id="IPR036770">
    <property type="entry name" value="Ankyrin_rpt-contain_sf"/>
</dbReference>
<evidence type="ECO:0000256" key="6">
    <source>
        <dbReference type="ARBA" id="ARBA00023136"/>
    </source>
</evidence>
<dbReference type="SMART" id="SM00248">
    <property type="entry name" value="ANK"/>
    <property type="match status" value="4"/>
</dbReference>
<evidence type="ECO:0000256" key="4">
    <source>
        <dbReference type="ARBA" id="ARBA00022989"/>
    </source>
</evidence>
<name>A0A251Q193_PRUPE</name>
<evidence type="ECO:0000256" key="3">
    <source>
        <dbReference type="ARBA" id="ARBA00022737"/>
    </source>
</evidence>
<protein>
    <recommendedName>
        <fullName evidence="8">PGG domain-containing protein</fullName>
    </recommendedName>
</protein>
<dbReference type="InterPro" id="IPR002110">
    <property type="entry name" value="Ankyrin_rpt"/>
</dbReference>
<feature type="compositionally biased region" description="Basic and acidic residues" evidence="7">
    <location>
        <begin position="354"/>
        <end position="374"/>
    </location>
</feature>
<reference evidence="9 10" key="1">
    <citation type="journal article" date="2013" name="Nat. Genet.">
        <title>The high-quality draft genome of peach (Prunus persica) identifies unique patterns of genetic diversity, domestication and genome evolution.</title>
        <authorList>
            <consortium name="International Peach Genome Initiative"/>
            <person name="Verde I."/>
            <person name="Abbott A.G."/>
            <person name="Scalabrin S."/>
            <person name="Jung S."/>
            <person name="Shu S."/>
            <person name="Marroni F."/>
            <person name="Zhebentyayeva T."/>
            <person name="Dettori M.T."/>
            <person name="Grimwood J."/>
            <person name="Cattonaro F."/>
            <person name="Zuccolo A."/>
            <person name="Rossini L."/>
            <person name="Jenkins J."/>
            <person name="Vendramin E."/>
            <person name="Meisel L.A."/>
            <person name="Decroocq V."/>
            <person name="Sosinski B."/>
            <person name="Prochnik S."/>
            <person name="Mitros T."/>
            <person name="Policriti A."/>
            <person name="Cipriani G."/>
            <person name="Dondini L."/>
            <person name="Ficklin S."/>
            <person name="Goodstein D.M."/>
            <person name="Xuan P."/>
            <person name="Del Fabbro C."/>
            <person name="Aramini V."/>
            <person name="Copetti D."/>
            <person name="Gonzalez S."/>
            <person name="Horner D.S."/>
            <person name="Falchi R."/>
            <person name="Lucas S."/>
            <person name="Mica E."/>
            <person name="Maldonado J."/>
            <person name="Lazzari B."/>
            <person name="Bielenberg D."/>
            <person name="Pirona R."/>
            <person name="Miculan M."/>
            <person name="Barakat A."/>
            <person name="Testolin R."/>
            <person name="Stella A."/>
            <person name="Tartarini S."/>
            <person name="Tonutti P."/>
            <person name="Arus P."/>
            <person name="Orellana A."/>
            <person name="Wells C."/>
            <person name="Main D."/>
            <person name="Vizzotto G."/>
            <person name="Silva H."/>
            <person name="Salamini F."/>
            <person name="Schmutz J."/>
            <person name="Morgante M."/>
            <person name="Rokhsar D.S."/>
        </authorList>
    </citation>
    <scope>NUCLEOTIDE SEQUENCE [LARGE SCALE GENOMIC DNA]</scope>
    <source>
        <strain evidence="10">cv. Nemared</strain>
    </source>
</reference>
<dbReference type="EMBL" id="CM007653">
    <property type="protein sequence ID" value="ONI17512.1"/>
    <property type="molecule type" value="Genomic_DNA"/>
</dbReference>
<evidence type="ECO:0000256" key="1">
    <source>
        <dbReference type="ARBA" id="ARBA00004141"/>
    </source>
</evidence>
<feature type="domain" description="PGG" evidence="8">
    <location>
        <begin position="378"/>
        <end position="412"/>
    </location>
</feature>
<proteinExistence type="predicted"/>
<dbReference type="PANTHER" id="PTHR24186:SF53">
    <property type="entry name" value="PGG DOMAIN-CONTAINING PROTEIN"/>
    <property type="match status" value="1"/>
</dbReference>
<dbReference type="GO" id="GO:0016020">
    <property type="term" value="C:membrane"/>
    <property type="evidence" value="ECO:0007669"/>
    <property type="project" value="UniProtKB-SubCell"/>
</dbReference>
<accession>A0A251Q193</accession>
<evidence type="ECO:0000256" key="2">
    <source>
        <dbReference type="ARBA" id="ARBA00022692"/>
    </source>
</evidence>